<organism evidence="1 2">
    <name type="scientific">Bordetella genomosp. 13</name>
    <dbReference type="NCBI Taxonomy" id="463040"/>
    <lineage>
        <taxon>Bacteria</taxon>
        <taxon>Pseudomonadati</taxon>
        <taxon>Pseudomonadota</taxon>
        <taxon>Betaproteobacteria</taxon>
        <taxon>Burkholderiales</taxon>
        <taxon>Alcaligenaceae</taxon>
        <taxon>Bordetella</taxon>
    </lineage>
</organism>
<dbReference type="RefSeq" id="WP_086079328.1">
    <property type="nucleotide sequence ID" value="NZ_CP021111.1"/>
</dbReference>
<evidence type="ECO:0000313" key="2">
    <source>
        <dbReference type="Proteomes" id="UP000194161"/>
    </source>
</evidence>
<protein>
    <submittedName>
        <fullName evidence="1">Uncharacterized protein</fullName>
    </submittedName>
</protein>
<keyword evidence="2" id="KW-1185">Reference proteome</keyword>
<dbReference type="Proteomes" id="UP000194161">
    <property type="component" value="Chromosome"/>
</dbReference>
<reference evidence="1 2" key="1">
    <citation type="submission" date="2017-05" db="EMBL/GenBank/DDBJ databases">
        <title>Complete and WGS of Bordetella genogroups.</title>
        <authorList>
            <person name="Spilker T."/>
            <person name="LiPuma J."/>
        </authorList>
    </citation>
    <scope>NUCLEOTIDE SEQUENCE [LARGE SCALE GENOMIC DNA]</scope>
    <source>
        <strain evidence="1 2">AU7206</strain>
    </source>
</reference>
<evidence type="ECO:0000313" key="1">
    <source>
        <dbReference type="EMBL" id="ARP95566.1"/>
    </source>
</evidence>
<gene>
    <name evidence="1" type="ORF">CAL15_14950</name>
</gene>
<sequence length="97" mass="11113">MKRQYKVWLAILAALEENTHSSMDFDSILEWVLTKLKPTGVTVTTHVMEHHLDILVDAGYLQRVSQGYWRLTWDAHVFISSGNAPSHIQMLGNPPLR</sequence>
<name>A0A1W6ZDW0_9BORD</name>
<accession>A0A1W6ZDW0</accession>
<dbReference type="AlphaFoldDB" id="A0A1W6ZDW0"/>
<dbReference type="KEGG" id="bgm:CAL15_14950"/>
<dbReference type="OrthoDB" id="8636886at2"/>
<dbReference type="STRING" id="463040.CAL15_14950"/>
<dbReference type="EMBL" id="CP021111">
    <property type="protein sequence ID" value="ARP95566.1"/>
    <property type="molecule type" value="Genomic_DNA"/>
</dbReference>
<proteinExistence type="predicted"/>